<dbReference type="InterPro" id="IPR050790">
    <property type="entry name" value="ExbB/TolQ_transport"/>
</dbReference>
<evidence type="ECO:0000259" key="11">
    <source>
        <dbReference type="Pfam" id="PF01618"/>
    </source>
</evidence>
<evidence type="ECO:0000256" key="6">
    <source>
        <dbReference type="ARBA" id="ARBA00022989"/>
    </source>
</evidence>
<keyword evidence="2 8" id="KW-0813">Transport</keyword>
<evidence type="ECO:0000256" key="5">
    <source>
        <dbReference type="ARBA" id="ARBA00022927"/>
    </source>
</evidence>
<evidence type="ECO:0000313" key="13">
    <source>
        <dbReference type="Proteomes" id="UP001145087"/>
    </source>
</evidence>
<accession>A0A9X3F6Z5</accession>
<evidence type="ECO:0000256" key="8">
    <source>
        <dbReference type="RuleBase" id="RU004057"/>
    </source>
</evidence>
<feature type="transmembrane region" description="Helical" evidence="9">
    <location>
        <begin position="172"/>
        <end position="196"/>
    </location>
</feature>
<keyword evidence="3" id="KW-1003">Cell membrane</keyword>
<dbReference type="GO" id="GO:0005886">
    <property type="term" value="C:plasma membrane"/>
    <property type="evidence" value="ECO:0007669"/>
    <property type="project" value="UniProtKB-SubCell"/>
</dbReference>
<organism evidence="12 13">
    <name type="scientific">Draconibacterium aestuarii</name>
    <dbReference type="NCBI Taxonomy" id="2998507"/>
    <lineage>
        <taxon>Bacteria</taxon>
        <taxon>Pseudomonadati</taxon>
        <taxon>Bacteroidota</taxon>
        <taxon>Bacteroidia</taxon>
        <taxon>Marinilabiliales</taxon>
        <taxon>Prolixibacteraceae</taxon>
        <taxon>Draconibacterium</taxon>
    </lineage>
</organism>
<keyword evidence="6 9" id="KW-1133">Transmembrane helix</keyword>
<dbReference type="PANTHER" id="PTHR30625">
    <property type="entry name" value="PROTEIN TOLQ"/>
    <property type="match status" value="1"/>
</dbReference>
<keyword evidence="7 9" id="KW-0472">Membrane</keyword>
<name>A0A9X3F6Z5_9BACT</name>
<gene>
    <name evidence="12" type="ORF">OU798_13930</name>
</gene>
<keyword evidence="10" id="KW-0732">Signal</keyword>
<comment type="similarity">
    <text evidence="8">Belongs to the exbB/tolQ family.</text>
</comment>
<keyword evidence="13" id="KW-1185">Reference proteome</keyword>
<keyword evidence="4 9" id="KW-0812">Transmembrane</keyword>
<reference evidence="12" key="1">
    <citation type="submission" date="2022-11" db="EMBL/GenBank/DDBJ databases">
        <title>Marilongibacter aestuarii gen. nov., sp. nov., isolated from tidal flat sediment.</title>
        <authorList>
            <person name="Jiayan W."/>
        </authorList>
    </citation>
    <scope>NUCLEOTIDE SEQUENCE</scope>
    <source>
        <strain evidence="12">Z1-6</strain>
    </source>
</reference>
<evidence type="ECO:0000256" key="1">
    <source>
        <dbReference type="ARBA" id="ARBA00004651"/>
    </source>
</evidence>
<keyword evidence="5 8" id="KW-0653">Protein transport</keyword>
<evidence type="ECO:0000313" key="12">
    <source>
        <dbReference type="EMBL" id="MCY1721450.1"/>
    </source>
</evidence>
<feature type="transmembrane region" description="Helical" evidence="9">
    <location>
        <begin position="74"/>
        <end position="95"/>
    </location>
</feature>
<comment type="caution">
    <text evidence="12">The sequence shown here is derived from an EMBL/GenBank/DDBJ whole genome shotgun (WGS) entry which is preliminary data.</text>
</comment>
<dbReference type="GO" id="GO:0017038">
    <property type="term" value="P:protein import"/>
    <property type="evidence" value="ECO:0007669"/>
    <property type="project" value="TreeGrafter"/>
</dbReference>
<dbReference type="EMBL" id="JAPOHD010000027">
    <property type="protein sequence ID" value="MCY1721450.1"/>
    <property type="molecule type" value="Genomic_DNA"/>
</dbReference>
<comment type="subcellular location">
    <subcellularLocation>
        <location evidence="1">Cell membrane</location>
        <topology evidence="1">Multi-pass membrane protein</topology>
    </subcellularLocation>
    <subcellularLocation>
        <location evidence="8">Membrane</location>
        <topology evidence="8">Multi-pass membrane protein</topology>
    </subcellularLocation>
</comment>
<proteinExistence type="inferred from homology"/>
<evidence type="ECO:0000256" key="9">
    <source>
        <dbReference type="SAM" id="Phobius"/>
    </source>
</evidence>
<evidence type="ECO:0000256" key="7">
    <source>
        <dbReference type="ARBA" id="ARBA00023136"/>
    </source>
</evidence>
<dbReference type="PANTHER" id="PTHR30625:SF15">
    <property type="entry name" value="BIOPOLYMER TRANSPORT PROTEIN EXBB"/>
    <property type="match status" value="1"/>
</dbReference>
<evidence type="ECO:0000256" key="3">
    <source>
        <dbReference type="ARBA" id="ARBA00022475"/>
    </source>
</evidence>
<evidence type="ECO:0000256" key="10">
    <source>
        <dbReference type="SAM" id="SignalP"/>
    </source>
</evidence>
<dbReference type="AlphaFoldDB" id="A0A9X3F6Z5"/>
<feature type="signal peptide" evidence="10">
    <location>
        <begin position="1"/>
        <end position="24"/>
    </location>
</feature>
<evidence type="ECO:0000256" key="4">
    <source>
        <dbReference type="ARBA" id="ARBA00022692"/>
    </source>
</evidence>
<dbReference type="InterPro" id="IPR002898">
    <property type="entry name" value="MotA_ExbB_proton_chnl"/>
</dbReference>
<feature type="domain" description="MotA/TolQ/ExbB proton channel" evidence="11">
    <location>
        <begin position="132"/>
        <end position="250"/>
    </location>
</feature>
<evidence type="ECO:0000256" key="2">
    <source>
        <dbReference type="ARBA" id="ARBA00022448"/>
    </source>
</evidence>
<dbReference type="RefSeq" id="WP_343333779.1">
    <property type="nucleotide sequence ID" value="NZ_JAPOHD010000027.1"/>
</dbReference>
<dbReference type="Proteomes" id="UP001145087">
    <property type="component" value="Unassembled WGS sequence"/>
</dbReference>
<feature type="transmembrane region" description="Helical" evidence="9">
    <location>
        <begin position="216"/>
        <end position="239"/>
    </location>
</feature>
<feature type="chain" id="PRO_5040741456" evidence="10">
    <location>
        <begin position="25"/>
        <end position="267"/>
    </location>
</feature>
<dbReference type="Pfam" id="PF01618">
    <property type="entry name" value="MotA_ExbB"/>
    <property type="match status" value="1"/>
</dbReference>
<protein>
    <submittedName>
        <fullName evidence="12">MotA/TolQ/ExbB proton channel family protein</fullName>
    </submittedName>
</protein>
<sequence>MKRLFALIAVFGMLFFMASNAVVAQDEAPATEETATEQVDLTADAEEDAAAAAEEGKSLHSQLKQKFIEGGPTFMSFVLIALILGLAFAIERVLYLNLATSNTKKLLAKVEEALENGGVEAAKDVCRNTRGPVASIFYQGLDRFDHGIDVVEKTVISYGGVQAGLLEKGLSWISLFIALAPMLGFMGTVIGMIGAFDAIEVAGDISPSLVAGGIKVALITTVTGLVVAIILQIFYNYCVAKIDSIINNMEDASISLLDLLVKHNMKK</sequence>